<dbReference type="Proteomes" id="UP000285405">
    <property type="component" value="Unassembled WGS sequence"/>
</dbReference>
<protein>
    <submittedName>
        <fullName evidence="1">Uncharacterized protein</fullName>
    </submittedName>
</protein>
<proteinExistence type="predicted"/>
<evidence type="ECO:0000313" key="2">
    <source>
        <dbReference type="Proteomes" id="UP000285405"/>
    </source>
</evidence>
<organism evidence="1 2">
    <name type="scientific">Golovinomyces cichoracearum</name>
    <dbReference type="NCBI Taxonomy" id="62708"/>
    <lineage>
        <taxon>Eukaryota</taxon>
        <taxon>Fungi</taxon>
        <taxon>Dikarya</taxon>
        <taxon>Ascomycota</taxon>
        <taxon>Pezizomycotina</taxon>
        <taxon>Leotiomycetes</taxon>
        <taxon>Erysiphales</taxon>
        <taxon>Erysiphaceae</taxon>
        <taxon>Golovinomyces</taxon>
    </lineage>
</organism>
<gene>
    <name evidence="1" type="ORF">GcC1_175032</name>
</gene>
<dbReference type="EMBL" id="MCBR01017584">
    <property type="protein sequence ID" value="RKF59377.1"/>
    <property type="molecule type" value="Genomic_DNA"/>
</dbReference>
<name>A0A420HPP5_9PEZI</name>
<comment type="caution">
    <text evidence="1">The sequence shown here is derived from an EMBL/GenBank/DDBJ whole genome shotgun (WGS) entry which is preliminary data.</text>
</comment>
<sequence length="64" mass="7257">MLPLNIIRQLFVPSHQTLSPLLILLIENFMNVAKALDKIHHMINHSIVLPHQALVLRSVLSVSK</sequence>
<evidence type="ECO:0000313" key="1">
    <source>
        <dbReference type="EMBL" id="RKF59377.1"/>
    </source>
</evidence>
<accession>A0A420HPP5</accession>
<reference evidence="1 2" key="1">
    <citation type="journal article" date="2018" name="BMC Genomics">
        <title>Comparative genome analyses reveal sequence features reflecting distinct modes of host-adaptation between dicot and monocot powdery mildew.</title>
        <authorList>
            <person name="Wu Y."/>
            <person name="Ma X."/>
            <person name="Pan Z."/>
            <person name="Kale S.D."/>
            <person name="Song Y."/>
            <person name="King H."/>
            <person name="Zhang Q."/>
            <person name="Presley C."/>
            <person name="Deng X."/>
            <person name="Wei C.I."/>
            <person name="Xiao S."/>
        </authorList>
    </citation>
    <scope>NUCLEOTIDE SEQUENCE [LARGE SCALE GENOMIC DNA]</scope>
    <source>
        <strain evidence="1">UCSC1</strain>
    </source>
</reference>
<dbReference type="AlphaFoldDB" id="A0A420HPP5"/>